<accession>A0A0C2E4K2</accession>
<dbReference type="InterPro" id="IPR045946">
    <property type="entry name" value="DUF6366"/>
</dbReference>
<feature type="compositionally biased region" description="Basic and acidic residues" evidence="1">
    <location>
        <begin position="1"/>
        <end position="12"/>
    </location>
</feature>
<dbReference type="RefSeq" id="WP_040106480.1">
    <property type="nucleotide sequence ID" value="NZ_JABEVU030000001.1"/>
</dbReference>
<dbReference type="OrthoDB" id="2935923at2"/>
<comment type="caution">
    <text evidence="3">The sequence shown here is derived from an EMBL/GenBank/DDBJ whole genome shotgun (WGS) entry which is preliminary data.</text>
</comment>
<proteinExistence type="predicted"/>
<dbReference type="Proteomes" id="UP000031546">
    <property type="component" value="Unassembled WGS sequence"/>
</dbReference>
<evidence type="ECO:0000256" key="1">
    <source>
        <dbReference type="SAM" id="MobiDB-lite"/>
    </source>
</evidence>
<gene>
    <name evidence="4" type="ORF">F7P68_0011435</name>
    <name evidence="3" type="ORF">SN16_10025</name>
</gene>
<reference evidence="4 6" key="4">
    <citation type="submission" date="2022-12" db="EMBL/GenBank/DDBJ databases">
        <title>Genome analysis and biological profiling of marine Salinicoccus roseus MOSEL-ME25.</title>
        <authorList>
            <person name="Mirza F.T."/>
            <person name="Xie Y."/>
            <person name="Shinwari Z.K."/>
        </authorList>
    </citation>
    <scope>NUCLEOTIDE SEQUENCE [LARGE SCALE GENOMIC DNA]</scope>
    <source>
        <strain evidence="4 6">MOSEL-ME25</strain>
    </source>
</reference>
<dbReference type="Proteomes" id="UP000527860">
    <property type="component" value="Unassembled WGS sequence"/>
</dbReference>
<dbReference type="AlphaFoldDB" id="A0A0C2E4K2"/>
<reference evidence="3 5" key="1">
    <citation type="submission" date="2015-01" db="EMBL/GenBank/DDBJ databases">
        <title>Genome sequences of high lactate-tolerant strain Salinicoccus roseus W12 with industrial interest.</title>
        <authorList>
            <person name="Wang H."/>
            <person name="Yu B."/>
        </authorList>
    </citation>
    <scope>NUCLEOTIDE SEQUENCE [LARGE SCALE GENOMIC DNA]</scope>
    <source>
        <strain evidence="3 5">W12</strain>
    </source>
</reference>
<reference evidence="4" key="3">
    <citation type="submission" date="2020-04" db="EMBL/GenBank/DDBJ databases">
        <authorList>
            <person name="Tanveer F."/>
            <person name="Xie Y."/>
            <person name="Shinwari Z.K."/>
        </authorList>
    </citation>
    <scope>NUCLEOTIDE SEQUENCE</scope>
    <source>
        <strain evidence="4">MOSEL-ME25</strain>
    </source>
</reference>
<evidence type="ECO:0000313" key="3">
    <source>
        <dbReference type="EMBL" id="KIH70277.1"/>
    </source>
</evidence>
<feature type="region of interest" description="Disordered" evidence="1">
    <location>
        <begin position="1"/>
        <end position="40"/>
    </location>
</feature>
<reference evidence="6" key="2">
    <citation type="submission" date="2020-04" db="EMBL/GenBank/DDBJ databases">
        <title>Genome analysis and biological profiling of marine Cellulosimicrobium funkei MOSEL-ME6.</title>
        <authorList>
            <person name="Tanveer F."/>
            <person name="Xie Y."/>
            <person name="Shinwari Z.K."/>
        </authorList>
    </citation>
    <scope>NUCLEOTIDE SEQUENCE [LARGE SCALE GENOMIC DNA]</scope>
    <source>
        <strain evidence="6">MOSEL-ME25</strain>
    </source>
</reference>
<dbReference type="EMBL" id="JXII01000008">
    <property type="protein sequence ID" value="KIH70277.1"/>
    <property type="molecule type" value="Genomic_DNA"/>
</dbReference>
<keyword evidence="2" id="KW-0812">Transmembrane</keyword>
<feature type="transmembrane region" description="Helical" evidence="2">
    <location>
        <begin position="47"/>
        <end position="69"/>
    </location>
</feature>
<dbReference type="EMBL" id="JABEVU030000001">
    <property type="protein sequence ID" value="MDB0581143.1"/>
    <property type="molecule type" value="Genomic_DNA"/>
</dbReference>
<keyword evidence="6" id="KW-1185">Reference proteome</keyword>
<dbReference type="GeneID" id="77845893"/>
<name>A0A0C2E4K2_9STAP</name>
<dbReference type="Pfam" id="PF19893">
    <property type="entry name" value="DUF6366"/>
    <property type="match status" value="1"/>
</dbReference>
<evidence type="ECO:0000313" key="5">
    <source>
        <dbReference type="Proteomes" id="UP000031546"/>
    </source>
</evidence>
<dbReference type="STRING" id="45670.SN16_10025"/>
<evidence type="ECO:0000256" key="2">
    <source>
        <dbReference type="SAM" id="Phobius"/>
    </source>
</evidence>
<evidence type="ECO:0000313" key="4">
    <source>
        <dbReference type="EMBL" id="MDB0581143.1"/>
    </source>
</evidence>
<evidence type="ECO:0000313" key="6">
    <source>
        <dbReference type="Proteomes" id="UP000527860"/>
    </source>
</evidence>
<organism evidence="3 5">
    <name type="scientific">Salinicoccus roseus</name>
    <dbReference type="NCBI Taxonomy" id="45670"/>
    <lineage>
        <taxon>Bacteria</taxon>
        <taxon>Bacillati</taxon>
        <taxon>Bacillota</taxon>
        <taxon>Bacilli</taxon>
        <taxon>Bacillales</taxon>
        <taxon>Staphylococcaceae</taxon>
        <taxon>Salinicoccus</taxon>
    </lineage>
</organism>
<keyword evidence="2" id="KW-0472">Membrane</keyword>
<protein>
    <submittedName>
        <fullName evidence="4">DUF6366 family protein</fullName>
    </submittedName>
    <submittedName>
        <fullName evidence="3">Phage capsid protein</fullName>
    </submittedName>
</protein>
<keyword evidence="2" id="KW-1133">Transmembrane helix</keyword>
<sequence length="70" mass="7740">MHDDNESAEQRRERLRRKESKNHPAGNLKDASERAGSGSMTDMAGSMGWKGLGLLILLFMVGLAVGLFFF</sequence>